<sequence>MDKQYSPLEQRLYDELWASMDVFKKAKPKYSPTRFMEMLREYHAVKTAKRLLQDRKEPAEFTGLNKLWELENVNKIPNALSCSLEAIIYNNEEYRSLFTEAEIDVCRERLEKLGYFEKHPY</sequence>
<accession>A0A1I0YW29</accession>
<protein>
    <submittedName>
        <fullName evidence="1">Uncharacterized protein</fullName>
    </submittedName>
</protein>
<reference evidence="1 2" key="1">
    <citation type="submission" date="2016-10" db="EMBL/GenBank/DDBJ databases">
        <authorList>
            <person name="de Groot N.N."/>
        </authorList>
    </citation>
    <scope>NUCLEOTIDE SEQUENCE [LARGE SCALE GENOMIC DNA]</scope>
    <source>
        <strain evidence="1 2">L14</strain>
    </source>
</reference>
<dbReference type="EMBL" id="FOJX01000020">
    <property type="protein sequence ID" value="SFB16293.1"/>
    <property type="molecule type" value="Genomic_DNA"/>
</dbReference>
<evidence type="ECO:0000313" key="2">
    <source>
        <dbReference type="Proteomes" id="UP000183843"/>
    </source>
</evidence>
<evidence type="ECO:0000313" key="1">
    <source>
        <dbReference type="EMBL" id="SFB16293.1"/>
    </source>
</evidence>
<dbReference type="Proteomes" id="UP000183843">
    <property type="component" value="Unassembled WGS sequence"/>
</dbReference>
<proteinExistence type="predicted"/>
<gene>
    <name evidence="1" type="ORF">SAMN05216587_1203</name>
</gene>
<dbReference type="AlphaFoldDB" id="A0A1I0YW29"/>
<dbReference type="RefSeq" id="WP_074817536.1">
    <property type="nucleotide sequence ID" value="NZ_FOJX01000020.1"/>
</dbReference>
<organism evidence="1 2">
    <name type="scientific">Selenomonas ruminantium</name>
    <dbReference type="NCBI Taxonomy" id="971"/>
    <lineage>
        <taxon>Bacteria</taxon>
        <taxon>Bacillati</taxon>
        <taxon>Bacillota</taxon>
        <taxon>Negativicutes</taxon>
        <taxon>Selenomonadales</taxon>
        <taxon>Selenomonadaceae</taxon>
        <taxon>Selenomonas</taxon>
    </lineage>
</organism>
<name>A0A1I0YW29_SELRU</name>